<gene>
    <name evidence="1" type="ordered locus">ECED1_3536</name>
</gene>
<dbReference type="EMBL" id="CU928162">
    <property type="protein sequence ID" value="CAR09688.2"/>
    <property type="molecule type" value="Genomic_DNA"/>
</dbReference>
<reference evidence="2" key="1">
    <citation type="journal article" date="2009" name="PLoS Genet.">
        <title>Organised genome dynamics in the Escherichia coli species results in highly diverse adaptive paths.</title>
        <authorList>
            <person name="Touchon M."/>
            <person name="Hoede C."/>
            <person name="Tenaillon O."/>
            <person name="Barbe V."/>
            <person name="Baeriswyl S."/>
            <person name="Bidet P."/>
            <person name="Bingen E."/>
            <person name="Bonacorsi S."/>
            <person name="Bouchier C."/>
            <person name="Bouvet O."/>
            <person name="Calteau A."/>
            <person name="Chiapello H."/>
            <person name="Clermont O."/>
            <person name="Cruveiller S."/>
            <person name="Danchin A."/>
            <person name="Diard M."/>
            <person name="Dossat C."/>
            <person name="Karoui M.E."/>
            <person name="Frapy E."/>
            <person name="Garry L."/>
            <person name="Ghigo J.M."/>
            <person name="Gilles A.M."/>
            <person name="Johnson J."/>
            <person name="Le Bouguenec C."/>
            <person name="Lescat M."/>
            <person name="Mangenot S."/>
            <person name="Martinez-Jehanne V."/>
            <person name="Matic I."/>
            <person name="Nassif X."/>
            <person name="Oztas S."/>
            <person name="Petit M.A."/>
            <person name="Pichon C."/>
            <person name="Rouy Z."/>
            <person name="Ruf C.S."/>
            <person name="Schneider D."/>
            <person name="Tourret J."/>
            <person name="Vacherie B."/>
            <person name="Vallenet D."/>
            <person name="Medigue C."/>
            <person name="Rocha E.P.C."/>
            <person name="Denamur E."/>
        </authorList>
    </citation>
    <scope>NUCLEOTIDE SEQUENCE [LARGE SCALE GENOMIC DNA]</scope>
    <source>
        <strain evidence="2">ED1a</strain>
    </source>
</reference>
<dbReference type="KEGG" id="ecq:ECED1_3536"/>
<sequence length="128" mass="15207">MFMGLDIFFLGRDRVTDAVVSVPETREVGYFRKVNPLIAWFETHCGPVENAVERPVSRTELEALLSDLECLTPENCREFFPTTEGFFFGSQEYDQYYWKDVEIVKSWLRSTLDSFDFERKVLLLWAWW</sequence>
<dbReference type="AlphaFoldDB" id="B7N020"/>
<dbReference type="HOGENOM" id="CLU_129207_1_0_6"/>
<accession>B7N020</accession>
<protein>
    <submittedName>
        <fullName evidence="1">Uncharacterized protein</fullName>
    </submittedName>
</protein>
<evidence type="ECO:0000313" key="2">
    <source>
        <dbReference type="Proteomes" id="UP000000748"/>
    </source>
</evidence>
<evidence type="ECO:0000313" key="1">
    <source>
        <dbReference type="EMBL" id="CAR09688.2"/>
    </source>
</evidence>
<dbReference type="Proteomes" id="UP000000748">
    <property type="component" value="Chromosome"/>
</dbReference>
<organism evidence="1 2">
    <name type="scientific">Escherichia coli O81 (strain ED1a)</name>
    <dbReference type="NCBI Taxonomy" id="585397"/>
    <lineage>
        <taxon>Bacteria</taxon>
        <taxon>Pseudomonadati</taxon>
        <taxon>Pseudomonadota</taxon>
        <taxon>Gammaproteobacteria</taxon>
        <taxon>Enterobacterales</taxon>
        <taxon>Enterobacteriaceae</taxon>
        <taxon>Escherichia</taxon>
    </lineage>
</organism>
<proteinExistence type="predicted"/>
<name>B7N020_ECO81</name>